<keyword evidence="3" id="KW-1185">Reference proteome</keyword>
<sequence length="214" mass="24559">MAMKITCGFGRVGVRETKVLGLSEEKRTTKCVYGPGQGHMQRYETFKNIFGGGGKENQLSFENFCESVTHIGKVLNSWSRSRREEKVKFLEHFSLDNWEKLDAATKQEHSIVGPCRACLLDHGDLWNFYNKQIKSTWVRNALTDSVPRKTQAKRTFAELQQEEASKQKKRAKNRKLVDDIVRSIQDAQRTKNKDAEVAFADGIPEDIYRLAEEV</sequence>
<evidence type="ECO:0000256" key="1">
    <source>
        <dbReference type="SAM" id="Coils"/>
    </source>
</evidence>
<evidence type="ECO:0000313" key="2">
    <source>
        <dbReference type="EMBL" id="CAH1270286.1"/>
    </source>
</evidence>
<keyword evidence="1" id="KW-0175">Coiled coil</keyword>
<evidence type="ECO:0000313" key="3">
    <source>
        <dbReference type="Proteomes" id="UP000838412"/>
    </source>
</evidence>
<dbReference type="Proteomes" id="UP000838412">
    <property type="component" value="Chromosome 7"/>
</dbReference>
<dbReference type="OrthoDB" id="10395341at2759"/>
<name>A0A8K0A8Z2_BRALA</name>
<dbReference type="AlphaFoldDB" id="A0A8K0A8Z2"/>
<dbReference type="EMBL" id="OV696692">
    <property type="protein sequence ID" value="CAH1270286.1"/>
    <property type="molecule type" value="Genomic_DNA"/>
</dbReference>
<gene>
    <name evidence="2" type="primary">Hypp4307</name>
    <name evidence="2" type="ORF">BLAG_LOCUS22621</name>
</gene>
<protein>
    <submittedName>
        <fullName evidence="2">Hypp4307 protein</fullName>
    </submittedName>
</protein>
<feature type="coiled-coil region" evidence="1">
    <location>
        <begin position="149"/>
        <end position="179"/>
    </location>
</feature>
<reference evidence="2" key="1">
    <citation type="submission" date="2022-01" db="EMBL/GenBank/DDBJ databases">
        <authorList>
            <person name="Braso-Vives M."/>
        </authorList>
    </citation>
    <scope>NUCLEOTIDE SEQUENCE</scope>
</reference>
<proteinExistence type="predicted"/>
<accession>A0A8K0A8Z2</accession>
<organism evidence="2 3">
    <name type="scientific">Branchiostoma lanceolatum</name>
    <name type="common">Common lancelet</name>
    <name type="synonym">Amphioxus lanceolatum</name>
    <dbReference type="NCBI Taxonomy" id="7740"/>
    <lineage>
        <taxon>Eukaryota</taxon>
        <taxon>Metazoa</taxon>
        <taxon>Chordata</taxon>
        <taxon>Cephalochordata</taxon>
        <taxon>Leptocardii</taxon>
        <taxon>Amphioxiformes</taxon>
        <taxon>Branchiostomatidae</taxon>
        <taxon>Branchiostoma</taxon>
    </lineage>
</organism>